<dbReference type="KEGG" id="nar:Saro_0383"/>
<feature type="signal peptide" evidence="2">
    <location>
        <begin position="1"/>
        <end position="28"/>
    </location>
</feature>
<dbReference type="eggNOG" id="ENOG5033G1U">
    <property type="taxonomic scope" value="Bacteria"/>
</dbReference>
<dbReference type="Proteomes" id="UP000009134">
    <property type="component" value="Chromosome"/>
</dbReference>
<feature type="region of interest" description="Disordered" evidence="1">
    <location>
        <begin position="165"/>
        <end position="185"/>
    </location>
</feature>
<proteinExistence type="predicted"/>
<accession>Q2GBE2</accession>
<evidence type="ECO:0000256" key="1">
    <source>
        <dbReference type="SAM" id="MobiDB-lite"/>
    </source>
</evidence>
<gene>
    <name evidence="3" type="ordered locus">Saro_0383</name>
</gene>
<sequence>MMRSALALALAVVTTAPALLPASARAQARPPLPAAVLTHMNGLDARCTAAGGKPGSGHYVIAQDFTGDGLLDYLLSEGDYDCTGRPGLFRAEGQARVDIFVTDRAGAARRIYSDRLIAYRVLAGRPARVQIARKGALCGAGTPPQSQCAAQLAWNGTSFGEAASVSRGGSGASSGPVAMPEAAPGPTSEAGFLVSCRADLIRRDASAARWADDECRTNWQKILASGPAANMLLAVLPATASGKPTLAETKQRAAAVRWATRANPPALATGTLGQLSAAIEGRGSPATVSVNWAKVGAEIPYDIVGALRVRGLAITEMACEKVGVGAGTRTYAGTSAERVPFTLTIDQQTAPLGHMQSYYTATISLEARHPPRGSTTGCDF</sequence>
<dbReference type="STRING" id="279238.Saro_0383"/>
<dbReference type="RefSeq" id="WP_011444045.1">
    <property type="nucleotide sequence ID" value="NC_007794.1"/>
</dbReference>
<dbReference type="HOGENOM" id="CLU_727284_0_0_5"/>
<reference evidence="4" key="1">
    <citation type="submission" date="2006-01" db="EMBL/GenBank/DDBJ databases">
        <title>Complete sequence of Novosphingobium aromaticivorans DSM 12444.</title>
        <authorList>
            <consortium name="US DOE Joint Genome Institute"/>
            <person name="Copeland A."/>
            <person name="Lucas S."/>
            <person name="Lapidus A."/>
            <person name="Barry K."/>
            <person name="Detter J.C."/>
            <person name="Glavina T."/>
            <person name="Hammon N."/>
            <person name="Israni S."/>
            <person name="Pitluck S."/>
            <person name="Chain P."/>
            <person name="Malfatti S."/>
            <person name="Shin M."/>
            <person name="Vergez L."/>
            <person name="Schmutz J."/>
            <person name="Larimer F."/>
            <person name="Land M."/>
            <person name="Kyrpides N."/>
            <person name="Ivanova N."/>
            <person name="Fredrickson J."/>
            <person name="Balkwill D."/>
            <person name="Romine M.F."/>
            <person name="Richardson P."/>
        </authorList>
    </citation>
    <scope>NUCLEOTIDE SEQUENCE [LARGE SCALE GENOMIC DNA]</scope>
    <source>
        <strain evidence="4">ATCC 700278 / DSM 12444 / CCUG 56034 / CIP 105152 / NBRC 16084 / F199</strain>
    </source>
</reference>
<feature type="chain" id="PRO_5004208176" evidence="2">
    <location>
        <begin position="29"/>
        <end position="380"/>
    </location>
</feature>
<evidence type="ECO:0000313" key="3">
    <source>
        <dbReference type="EMBL" id="ABD24831.1"/>
    </source>
</evidence>
<evidence type="ECO:0000313" key="4">
    <source>
        <dbReference type="Proteomes" id="UP000009134"/>
    </source>
</evidence>
<keyword evidence="4" id="KW-1185">Reference proteome</keyword>
<name>Q2GBE2_NOVAD</name>
<dbReference type="EMBL" id="CP000248">
    <property type="protein sequence ID" value="ABD24831.1"/>
    <property type="molecule type" value="Genomic_DNA"/>
</dbReference>
<evidence type="ECO:0000256" key="2">
    <source>
        <dbReference type="SAM" id="SignalP"/>
    </source>
</evidence>
<organism evidence="3 4">
    <name type="scientific">Novosphingobium aromaticivorans (strain ATCC 700278 / DSM 12444 / CCUG 56034 / CIP 105152 / NBRC 16084 / F199)</name>
    <dbReference type="NCBI Taxonomy" id="279238"/>
    <lineage>
        <taxon>Bacteria</taxon>
        <taxon>Pseudomonadati</taxon>
        <taxon>Pseudomonadota</taxon>
        <taxon>Alphaproteobacteria</taxon>
        <taxon>Sphingomonadales</taxon>
        <taxon>Sphingomonadaceae</taxon>
        <taxon>Novosphingobium</taxon>
    </lineage>
</organism>
<dbReference type="AlphaFoldDB" id="Q2GBE2"/>
<protein>
    <submittedName>
        <fullName evidence="3">Uncharacterized protein</fullName>
    </submittedName>
</protein>
<keyword evidence="2" id="KW-0732">Signal</keyword>